<dbReference type="InterPro" id="IPR039900">
    <property type="entry name" value="Pat1-like"/>
</dbReference>
<dbReference type="EMBL" id="JW870225">
    <property type="protein sequence ID" value="AFP02743.1"/>
    <property type="molecule type" value="mRNA"/>
</dbReference>
<name>V9KUT6_CALMI</name>
<proteinExistence type="evidence at transcript level"/>
<dbReference type="PANTHER" id="PTHR21551">
    <property type="entry name" value="TOPOISOMERASE II-ASSOCIATED PROTEIN PAT1"/>
    <property type="match status" value="1"/>
</dbReference>
<feature type="compositionally biased region" description="Polar residues" evidence="1">
    <location>
        <begin position="42"/>
        <end position="53"/>
    </location>
</feature>
<dbReference type="GO" id="GO:0000932">
    <property type="term" value="C:P-body"/>
    <property type="evidence" value="ECO:0007669"/>
    <property type="project" value="TreeGrafter"/>
</dbReference>
<reference evidence="2" key="1">
    <citation type="journal article" date="2014" name="Nature">
        <title>Elephant shark genome provides unique insights into gnathostome evolution.</title>
        <authorList>
            <consortium name="International Elephant Shark Genome Sequencing Consortium"/>
            <person name="Venkatesh B."/>
            <person name="Lee A.P."/>
            <person name="Ravi V."/>
            <person name="Maurya A.K."/>
            <person name="Lian M.M."/>
            <person name="Swann J.B."/>
            <person name="Ohta Y."/>
            <person name="Flajnik M.F."/>
            <person name="Sutoh Y."/>
            <person name="Kasahara M."/>
            <person name="Hoon S."/>
            <person name="Gangu V."/>
            <person name="Roy S.W."/>
            <person name="Irimia M."/>
            <person name="Korzh V."/>
            <person name="Kondrychyn I."/>
            <person name="Lim Z.W."/>
            <person name="Tay B.H."/>
            <person name="Tohari S."/>
            <person name="Kong K.W."/>
            <person name="Ho S."/>
            <person name="Lorente-Galdos B."/>
            <person name="Quilez J."/>
            <person name="Marques-Bonet T."/>
            <person name="Raney B.J."/>
            <person name="Ingham P.W."/>
            <person name="Tay A."/>
            <person name="Hillier L.W."/>
            <person name="Minx P."/>
            <person name="Boehm T."/>
            <person name="Wilson R.K."/>
            <person name="Brenner S."/>
            <person name="Warren W.C."/>
        </authorList>
    </citation>
    <scope>NUCLEOTIDE SEQUENCE</scope>
    <source>
        <tissue evidence="2">Brain</tissue>
    </source>
</reference>
<accession>V9KUT6</accession>
<feature type="non-terminal residue" evidence="2">
    <location>
        <position position="1"/>
    </location>
</feature>
<dbReference type="GO" id="GO:0000290">
    <property type="term" value="P:deadenylation-dependent decapping of nuclear-transcribed mRNA"/>
    <property type="evidence" value="ECO:0007669"/>
    <property type="project" value="InterPro"/>
</dbReference>
<evidence type="ECO:0000313" key="2">
    <source>
        <dbReference type="EMBL" id="AFP02743.1"/>
    </source>
</evidence>
<evidence type="ECO:0000256" key="1">
    <source>
        <dbReference type="SAM" id="MobiDB-lite"/>
    </source>
</evidence>
<dbReference type="PANTHER" id="PTHR21551:SF2">
    <property type="entry name" value="PROTEIN PAT1 HOMOLOG 1"/>
    <property type="match status" value="1"/>
</dbReference>
<sequence>KAYPPFFAPPPPCGNPGQSLRSQAVLRADTTHLHPQHWRLLTQRQSSRSHQGQNGSGGDRRLRGCFQDQVKKDPYAKLMTQREKEWVSRIQIMQLQSADPCLDDYYYQNYFERIEKRRSALDSQAERPKMERTRLITPQVAKLEHTYRPVQFEGSLGKLTVSSVNNPRKMIDAVITARTDIDETKEKQVRDKRRRTLYTIERTYSLLLQVQDLEKKYLQATESERVGILEQRNVKIIEMFANVHGKHGQSPDRSSEEQFNHIMCIRKGKRLISQILTLLSVDQATRLLFAIARGLPYFIRKDSQDEVLPCLLEPISLLLSRLPSAELTKLLQHLTCLPHPSASPPSPAPHFSSVVQNKFGLTLLYLILSQGERLQNSEKSSGLMEDNRWAELLFAVTRELLTVADTDLATPSLRPPNLLSLFSYYVDRQTLSLLDSKLQLSLKPR</sequence>
<feature type="region of interest" description="Disordered" evidence="1">
    <location>
        <begin position="40"/>
        <end position="63"/>
    </location>
</feature>
<dbReference type="AlphaFoldDB" id="V9KUT6"/>
<dbReference type="GO" id="GO:0033962">
    <property type="term" value="P:P-body assembly"/>
    <property type="evidence" value="ECO:0007669"/>
    <property type="project" value="TreeGrafter"/>
</dbReference>
<dbReference type="GO" id="GO:0003723">
    <property type="term" value="F:RNA binding"/>
    <property type="evidence" value="ECO:0007669"/>
    <property type="project" value="TreeGrafter"/>
</dbReference>
<organism evidence="2">
    <name type="scientific">Callorhinchus milii</name>
    <name type="common">Ghost shark</name>
    <dbReference type="NCBI Taxonomy" id="7868"/>
    <lineage>
        <taxon>Eukaryota</taxon>
        <taxon>Metazoa</taxon>
        <taxon>Chordata</taxon>
        <taxon>Craniata</taxon>
        <taxon>Vertebrata</taxon>
        <taxon>Chondrichthyes</taxon>
        <taxon>Holocephali</taxon>
        <taxon>Chimaeriformes</taxon>
        <taxon>Callorhinchidae</taxon>
        <taxon>Callorhinchus</taxon>
    </lineage>
</organism>
<protein>
    <submittedName>
        <fullName evidence="2">Protein PAT1-like 1-like protein</fullName>
    </submittedName>
</protein>